<evidence type="ECO:0000313" key="6">
    <source>
        <dbReference type="EMBL" id="CDR47949.1"/>
    </source>
</evidence>
<feature type="domain" description="SKP1 component POZ" evidence="5">
    <location>
        <begin position="22"/>
        <end position="82"/>
    </location>
</feature>
<dbReference type="PANTHER" id="PTHR20648">
    <property type="entry name" value="ELONGIN-C"/>
    <property type="match status" value="1"/>
</dbReference>
<evidence type="ECO:0000256" key="3">
    <source>
        <dbReference type="ARBA" id="ARBA00021347"/>
    </source>
</evidence>
<sequence length="112" mass="12996">MFTQFSSRDPPRKKLTITMGYITLVSRDNFEFIVSEDAACVSGTLRNMLQSSFKETSERKIKLPEFDGRILSKVVEYCYYNVKYRDSVDVPEFDIPEEMALELLEASDFLDV</sequence>
<proteinExistence type="inferred from homology"/>
<evidence type="ECO:0000256" key="1">
    <source>
        <dbReference type="ARBA" id="ARBA00004123"/>
    </source>
</evidence>
<dbReference type="GO" id="GO:0005634">
    <property type="term" value="C:nucleus"/>
    <property type="evidence" value="ECO:0007669"/>
    <property type="project" value="UniProtKB-SubCell"/>
</dbReference>
<dbReference type="SMART" id="SM00512">
    <property type="entry name" value="Skp1"/>
    <property type="match status" value="1"/>
</dbReference>
<protein>
    <recommendedName>
        <fullName evidence="3">Elongin-C</fullName>
    </recommendedName>
</protein>
<keyword evidence="4" id="KW-0539">Nucleus</keyword>
<reference evidence="6" key="1">
    <citation type="journal article" date="2014" name="Genome Announc.">
        <title>Genome sequence of the yeast Cyberlindnera fabianii (Hansenula fabianii).</title>
        <authorList>
            <person name="Freel K.C."/>
            <person name="Sarilar V."/>
            <person name="Neuveglise C."/>
            <person name="Devillers H."/>
            <person name="Friedrich A."/>
            <person name="Schacherer J."/>
        </authorList>
    </citation>
    <scope>NUCLEOTIDE SEQUENCE</scope>
    <source>
        <strain evidence="6">YJS4271</strain>
    </source>
</reference>
<organism evidence="6">
    <name type="scientific">Cyberlindnera fabianii</name>
    <name type="common">Yeast</name>
    <name type="synonym">Hansenula fabianii</name>
    <dbReference type="NCBI Taxonomy" id="36022"/>
    <lineage>
        <taxon>Eukaryota</taxon>
        <taxon>Fungi</taxon>
        <taxon>Dikarya</taxon>
        <taxon>Ascomycota</taxon>
        <taxon>Saccharomycotina</taxon>
        <taxon>Saccharomycetes</taxon>
        <taxon>Phaffomycetales</taxon>
        <taxon>Phaffomycetaceae</taxon>
        <taxon>Cyberlindnera</taxon>
    </lineage>
</organism>
<evidence type="ECO:0000256" key="2">
    <source>
        <dbReference type="ARBA" id="ARBA00009993"/>
    </source>
</evidence>
<gene>
    <name evidence="6" type="ORF">CYFA0S_40e00276g</name>
</gene>
<dbReference type="CDD" id="cd18321">
    <property type="entry name" value="BTB_POZ_EloC"/>
    <property type="match status" value="1"/>
</dbReference>
<evidence type="ECO:0000259" key="5">
    <source>
        <dbReference type="Pfam" id="PF03931"/>
    </source>
</evidence>
<dbReference type="Gene3D" id="3.30.710.10">
    <property type="entry name" value="Potassium Channel Kv1.1, Chain A"/>
    <property type="match status" value="1"/>
</dbReference>
<dbReference type="GO" id="GO:0006511">
    <property type="term" value="P:ubiquitin-dependent protein catabolic process"/>
    <property type="evidence" value="ECO:0007669"/>
    <property type="project" value="InterPro"/>
</dbReference>
<dbReference type="PhylomeDB" id="A0A061BEY4"/>
<dbReference type="InterPro" id="IPR011333">
    <property type="entry name" value="SKP1/BTB/POZ_sf"/>
</dbReference>
<dbReference type="OrthoDB" id="249087at2759"/>
<dbReference type="EMBL" id="LK052925">
    <property type="protein sequence ID" value="CDR47949.1"/>
    <property type="molecule type" value="Genomic_DNA"/>
</dbReference>
<comment type="similarity">
    <text evidence="2">Belongs to the SKP1 family.</text>
</comment>
<dbReference type="InterPro" id="IPR001232">
    <property type="entry name" value="SKP1-like"/>
</dbReference>
<name>A0A061BEY4_CYBFA</name>
<accession>A0A061BEY4</accession>
<dbReference type="SUPFAM" id="SSF54695">
    <property type="entry name" value="POZ domain"/>
    <property type="match status" value="1"/>
</dbReference>
<evidence type="ECO:0000256" key="4">
    <source>
        <dbReference type="ARBA" id="ARBA00023242"/>
    </source>
</evidence>
<dbReference type="Pfam" id="PF03931">
    <property type="entry name" value="Skp1_POZ"/>
    <property type="match status" value="1"/>
</dbReference>
<comment type="subcellular location">
    <subcellularLocation>
        <location evidence="1">Nucleus</location>
    </subcellularLocation>
</comment>
<dbReference type="AlphaFoldDB" id="A0A061BEY4"/>
<dbReference type="InterPro" id="IPR016073">
    <property type="entry name" value="Skp1_comp_POZ"/>
</dbReference>
<dbReference type="InterPro" id="IPR039948">
    <property type="entry name" value="ELC1"/>
</dbReference>
<dbReference type="FunFam" id="3.30.710.10:FF:000035">
    <property type="entry name" value="Elongin C transcription elongation factor"/>
    <property type="match status" value="1"/>
</dbReference>